<comment type="caution">
    <text evidence="1">The sequence shown here is derived from an EMBL/GenBank/DDBJ whole genome shotgun (WGS) entry which is preliminary data.</text>
</comment>
<dbReference type="AlphaFoldDB" id="A0A229VWB9"/>
<name>A0A229VWB9_9BIFI</name>
<dbReference type="OrthoDB" id="9902541at2"/>
<dbReference type="RefSeq" id="WP_093960986.1">
    <property type="nucleotide sequence ID" value="NZ_NEWD01000027.1"/>
</dbReference>
<accession>A0A229VWB9</accession>
<dbReference type="EMBL" id="NEWD01000027">
    <property type="protein sequence ID" value="OXM99891.1"/>
    <property type="molecule type" value="Genomic_DNA"/>
</dbReference>
<proteinExistence type="predicted"/>
<evidence type="ECO:0008006" key="3">
    <source>
        <dbReference type="Google" id="ProtNLM"/>
    </source>
</evidence>
<organism evidence="1 2">
    <name type="scientific">Bifidobacterium vansinderenii</name>
    <dbReference type="NCBI Taxonomy" id="1984871"/>
    <lineage>
        <taxon>Bacteria</taxon>
        <taxon>Bacillati</taxon>
        <taxon>Actinomycetota</taxon>
        <taxon>Actinomycetes</taxon>
        <taxon>Bifidobacteriales</taxon>
        <taxon>Bifidobacteriaceae</taxon>
        <taxon>Bifidobacterium</taxon>
    </lineage>
</organism>
<gene>
    <name evidence="1" type="ORF">Tam10B_1854</name>
</gene>
<keyword evidence="2" id="KW-1185">Reference proteome</keyword>
<evidence type="ECO:0000313" key="2">
    <source>
        <dbReference type="Proteomes" id="UP000215433"/>
    </source>
</evidence>
<reference evidence="1 2" key="1">
    <citation type="submission" date="2017-05" db="EMBL/GenBank/DDBJ databases">
        <title>Bifidobacterium vansinderenii sp. nov.</title>
        <authorList>
            <person name="Lugli G.A."/>
            <person name="Duranti S."/>
            <person name="Mangifesta M."/>
        </authorList>
    </citation>
    <scope>NUCLEOTIDE SEQUENCE [LARGE SCALE GENOMIC DNA]</scope>
    <source>
        <strain evidence="1 2">Tam10B</strain>
    </source>
</reference>
<evidence type="ECO:0000313" key="1">
    <source>
        <dbReference type="EMBL" id="OXM99891.1"/>
    </source>
</evidence>
<protein>
    <recommendedName>
        <fullName evidence="3">Head fiber protein</fullName>
    </recommendedName>
</protein>
<sequence>MADPALAWKPLGTLKGPKGDTPTVAAATTATAGVVKRAEDITPLADNASLADVIAKVNELLTKGDAAGFLA</sequence>
<dbReference type="Proteomes" id="UP000215433">
    <property type="component" value="Unassembled WGS sequence"/>
</dbReference>